<dbReference type="OrthoDB" id="324694at2759"/>
<dbReference type="GeneID" id="7831580"/>
<sequence length="339" mass="39532">MKNQPNRAMTYSDIYQKKYIQNQQLQSHQQQQQDKDFITISGKHNFSLQKELVPPNNYTLAHKRPQTSPFQNNEQLKETLKSISDLRANSPTFALNNPITSEGHQEQIFRSSVKKTIYSDIDNIKNPTSLQITRKSTNAQCGYLMGTSEQKDWKPSVKKVDTKDSEHYEVFEKRGLKQTKQYSGTTSSENPLLGQEEKTIKQRLCGSGDQKISDQYQKIANRRDFEPCDRQANNKWSKYKDSNIFFYQSPSQQQSTKCSVPTKFRGDEAKNLIGYEYALPFNKQKEVTDKVNKVNHQRYVSYDQANDYDFRKRSNRLAKEEAYAQKNQQNLESDNLKVK</sequence>
<dbReference type="RefSeq" id="XP_001022376.2">
    <property type="nucleotide sequence ID" value="XM_001022376.2"/>
</dbReference>
<proteinExistence type="predicted"/>
<dbReference type="KEGG" id="tet:TTHERM_00558120"/>
<dbReference type="InParanoid" id="I7MLH9"/>
<dbReference type="EMBL" id="GG662547">
    <property type="protein sequence ID" value="EAS02131.2"/>
    <property type="molecule type" value="Genomic_DNA"/>
</dbReference>
<name>I7MLH9_TETTS</name>
<gene>
    <name evidence="1" type="ORF">TTHERM_00558120</name>
</gene>
<dbReference type="AlphaFoldDB" id="I7MLH9"/>
<organism evidence="1 2">
    <name type="scientific">Tetrahymena thermophila (strain SB210)</name>
    <dbReference type="NCBI Taxonomy" id="312017"/>
    <lineage>
        <taxon>Eukaryota</taxon>
        <taxon>Sar</taxon>
        <taxon>Alveolata</taxon>
        <taxon>Ciliophora</taxon>
        <taxon>Intramacronucleata</taxon>
        <taxon>Oligohymenophorea</taxon>
        <taxon>Hymenostomatida</taxon>
        <taxon>Tetrahymenina</taxon>
        <taxon>Tetrahymenidae</taxon>
        <taxon>Tetrahymena</taxon>
    </lineage>
</organism>
<protein>
    <submittedName>
        <fullName evidence="1">Uncharacterized protein</fullName>
    </submittedName>
</protein>
<accession>I7MLH9</accession>
<keyword evidence="2" id="KW-1185">Reference proteome</keyword>
<evidence type="ECO:0000313" key="1">
    <source>
        <dbReference type="EMBL" id="EAS02131.2"/>
    </source>
</evidence>
<dbReference type="Proteomes" id="UP000009168">
    <property type="component" value="Unassembled WGS sequence"/>
</dbReference>
<reference evidence="2" key="1">
    <citation type="journal article" date="2006" name="PLoS Biol.">
        <title>Macronuclear genome sequence of the ciliate Tetrahymena thermophila, a model eukaryote.</title>
        <authorList>
            <person name="Eisen J.A."/>
            <person name="Coyne R.S."/>
            <person name="Wu M."/>
            <person name="Wu D."/>
            <person name="Thiagarajan M."/>
            <person name="Wortman J.R."/>
            <person name="Badger J.H."/>
            <person name="Ren Q."/>
            <person name="Amedeo P."/>
            <person name="Jones K.M."/>
            <person name="Tallon L.J."/>
            <person name="Delcher A.L."/>
            <person name="Salzberg S.L."/>
            <person name="Silva J.C."/>
            <person name="Haas B.J."/>
            <person name="Majoros W.H."/>
            <person name="Farzad M."/>
            <person name="Carlton J.M."/>
            <person name="Smith R.K. Jr."/>
            <person name="Garg J."/>
            <person name="Pearlman R.E."/>
            <person name="Karrer K.M."/>
            <person name="Sun L."/>
            <person name="Manning G."/>
            <person name="Elde N.C."/>
            <person name="Turkewitz A.P."/>
            <person name="Asai D.J."/>
            <person name="Wilkes D.E."/>
            <person name="Wang Y."/>
            <person name="Cai H."/>
            <person name="Collins K."/>
            <person name="Stewart B.A."/>
            <person name="Lee S.R."/>
            <person name="Wilamowska K."/>
            <person name="Weinberg Z."/>
            <person name="Ruzzo W.L."/>
            <person name="Wloga D."/>
            <person name="Gaertig J."/>
            <person name="Frankel J."/>
            <person name="Tsao C.-C."/>
            <person name="Gorovsky M.A."/>
            <person name="Keeling P.J."/>
            <person name="Waller R.F."/>
            <person name="Patron N.J."/>
            <person name="Cherry J.M."/>
            <person name="Stover N.A."/>
            <person name="Krieger C.J."/>
            <person name="del Toro C."/>
            <person name="Ryder H.F."/>
            <person name="Williamson S.C."/>
            <person name="Barbeau R.A."/>
            <person name="Hamilton E.P."/>
            <person name="Orias E."/>
        </authorList>
    </citation>
    <scope>NUCLEOTIDE SEQUENCE [LARGE SCALE GENOMIC DNA]</scope>
    <source>
        <strain evidence="2">SB210</strain>
    </source>
</reference>
<evidence type="ECO:0000313" key="2">
    <source>
        <dbReference type="Proteomes" id="UP000009168"/>
    </source>
</evidence>